<keyword evidence="10" id="KW-0418">Kinase</keyword>
<evidence type="ECO:0000256" key="18">
    <source>
        <dbReference type="PROSITE-ProRule" id="PRU10141"/>
    </source>
</evidence>
<feature type="domain" description="Protein kinase" evidence="20">
    <location>
        <begin position="13"/>
        <end position="272"/>
    </location>
</feature>
<dbReference type="PANTHER" id="PTHR24346:SF102">
    <property type="entry name" value="TESTIS-SPECIFIC SERINE_THREONINE-PROTEIN KINASE 1"/>
    <property type="match status" value="1"/>
</dbReference>
<dbReference type="PANTHER" id="PTHR24346">
    <property type="entry name" value="MAP/MICROTUBULE AFFINITY-REGULATING KINASE"/>
    <property type="match status" value="1"/>
</dbReference>
<evidence type="ECO:0000256" key="12">
    <source>
        <dbReference type="ARBA" id="ARBA00022840"/>
    </source>
</evidence>
<evidence type="ECO:0000256" key="7">
    <source>
        <dbReference type="ARBA" id="ARBA00022679"/>
    </source>
</evidence>
<gene>
    <name evidence="21" type="ORF">Q7C36_020244</name>
</gene>
<comment type="cofactor">
    <cofactor evidence="1">
        <name>Mg(2+)</name>
        <dbReference type="ChEBI" id="CHEBI:18420"/>
    </cofactor>
</comment>
<keyword evidence="5 19" id="KW-0723">Serine/threonine-protein kinase</keyword>
<dbReference type="EMBL" id="JAVHJS010000021">
    <property type="protein sequence ID" value="KAK2823644.1"/>
    <property type="molecule type" value="Genomic_DNA"/>
</dbReference>
<dbReference type="GO" id="GO:0050321">
    <property type="term" value="F:tau-protein kinase activity"/>
    <property type="evidence" value="ECO:0007669"/>
    <property type="project" value="TreeGrafter"/>
</dbReference>
<accession>A0AA88LTB4</accession>
<evidence type="ECO:0000256" key="6">
    <source>
        <dbReference type="ARBA" id="ARBA00022553"/>
    </source>
</evidence>
<keyword evidence="9 18" id="KW-0547">Nucleotide-binding</keyword>
<name>A0AA88LTB4_TACVA</name>
<comment type="similarity">
    <text evidence="2">Belongs to the protein kinase superfamily. CAMK Ser/Thr protein kinase family.</text>
</comment>
<keyword evidence="11" id="KW-0221">Differentiation</keyword>
<comment type="catalytic activity">
    <reaction evidence="16">
        <text>L-threonyl-[protein] + ATP = O-phospho-L-threonyl-[protein] + ADP + H(+)</text>
        <dbReference type="Rhea" id="RHEA:46608"/>
        <dbReference type="Rhea" id="RHEA-COMP:11060"/>
        <dbReference type="Rhea" id="RHEA-COMP:11605"/>
        <dbReference type="ChEBI" id="CHEBI:15378"/>
        <dbReference type="ChEBI" id="CHEBI:30013"/>
        <dbReference type="ChEBI" id="CHEBI:30616"/>
        <dbReference type="ChEBI" id="CHEBI:61977"/>
        <dbReference type="ChEBI" id="CHEBI:456216"/>
        <dbReference type="EC" id="2.7.11.1"/>
    </reaction>
</comment>
<keyword evidence="13" id="KW-0460">Magnesium</keyword>
<protein>
    <recommendedName>
        <fullName evidence="3">non-specific serine/threonine protein kinase</fullName>
        <ecNumber evidence="3">2.7.11.1</ecNumber>
    </recommendedName>
</protein>
<dbReference type="EC" id="2.7.11.1" evidence="3"/>
<evidence type="ECO:0000256" key="15">
    <source>
        <dbReference type="ARBA" id="ARBA00022871"/>
    </source>
</evidence>
<evidence type="ECO:0000256" key="2">
    <source>
        <dbReference type="ARBA" id="ARBA00006692"/>
    </source>
</evidence>
<dbReference type="GO" id="GO:0007283">
    <property type="term" value="P:spermatogenesis"/>
    <property type="evidence" value="ECO:0007669"/>
    <property type="project" value="UniProtKB-KW"/>
</dbReference>
<dbReference type="GO" id="GO:0000226">
    <property type="term" value="P:microtubule cytoskeleton organization"/>
    <property type="evidence" value="ECO:0007669"/>
    <property type="project" value="TreeGrafter"/>
</dbReference>
<dbReference type="InterPro" id="IPR008271">
    <property type="entry name" value="Ser/Thr_kinase_AS"/>
</dbReference>
<dbReference type="Gene3D" id="1.10.510.10">
    <property type="entry name" value="Transferase(Phosphotransferase) domain 1"/>
    <property type="match status" value="1"/>
</dbReference>
<evidence type="ECO:0000256" key="14">
    <source>
        <dbReference type="ARBA" id="ARBA00022843"/>
    </source>
</evidence>
<keyword evidence="4" id="KW-0217">Developmental protein</keyword>
<dbReference type="Pfam" id="PF00069">
    <property type="entry name" value="Pkinase"/>
    <property type="match status" value="1"/>
</dbReference>
<evidence type="ECO:0000256" key="16">
    <source>
        <dbReference type="ARBA" id="ARBA00047899"/>
    </source>
</evidence>
<evidence type="ECO:0000259" key="20">
    <source>
        <dbReference type="PROSITE" id="PS50011"/>
    </source>
</evidence>
<organism evidence="21 22">
    <name type="scientific">Tachysurus vachellii</name>
    <name type="common">Darkbarbel catfish</name>
    <name type="synonym">Pelteobagrus vachellii</name>
    <dbReference type="NCBI Taxonomy" id="175792"/>
    <lineage>
        <taxon>Eukaryota</taxon>
        <taxon>Metazoa</taxon>
        <taxon>Chordata</taxon>
        <taxon>Craniata</taxon>
        <taxon>Vertebrata</taxon>
        <taxon>Euteleostomi</taxon>
        <taxon>Actinopterygii</taxon>
        <taxon>Neopterygii</taxon>
        <taxon>Teleostei</taxon>
        <taxon>Ostariophysi</taxon>
        <taxon>Siluriformes</taxon>
        <taxon>Bagridae</taxon>
        <taxon>Tachysurus</taxon>
    </lineage>
</organism>
<evidence type="ECO:0000256" key="13">
    <source>
        <dbReference type="ARBA" id="ARBA00022842"/>
    </source>
</evidence>
<sequence>MDDETKILKKNGYIPDRTLGEGSYGKVKSAYSKELKKKVAIKIIDLKKAPSEVLQKFLPRELEIISSLIHPHIVRTFKNFYIDAKKLLIVMELVEQGDLLDLIKTRGKLTEELSKKLFRQLALAVKFIHDQNIVHRDLKCENLLLDKKFNLKVTDFGFSKRLDYVDGEMMLSDSFCGSTAYASPELLQNLPYNPKVNDVWSMGVVLFIMLTGTMPFDDSNPMKMLETQKKHTIKFPKHAQKYKSAYDLIYRMLDPDPLKRIDVNCILQHPWLQEEPKLVKRIQRQLRGPSTSKDCTEGAKHKR</sequence>
<evidence type="ECO:0000256" key="10">
    <source>
        <dbReference type="ARBA" id="ARBA00022777"/>
    </source>
</evidence>
<evidence type="ECO:0000256" key="11">
    <source>
        <dbReference type="ARBA" id="ARBA00022782"/>
    </source>
</evidence>
<dbReference type="InterPro" id="IPR017441">
    <property type="entry name" value="Protein_kinase_ATP_BS"/>
</dbReference>
<evidence type="ECO:0000256" key="19">
    <source>
        <dbReference type="RuleBase" id="RU000304"/>
    </source>
</evidence>
<comment type="caution">
    <text evidence="21">The sequence shown here is derived from an EMBL/GenBank/DDBJ whole genome shotgun (WGS) entry which is preliminary data.</text>
</comment>
<keyword evidence="14" id="KW-0832">Ubl conjugation</keyword>
<dbReference type="AlphaFoldDB" id="A0AA88LTB4"/>
<comment type="catalytic activity">
    <reaction evidence="17">
        <text>L-seryl-[protein] + ATP = O-phospho-L-seryl-[protein] + ADP + H(+)</text>
        <dbReference type="Rhea" id="RHEA:17989"/>
        <dbReference type="Rhea" id="RHEA-COMP:9863"/>
        <dbReference type="Rhea" id="RHEA-COMP:11604"/>
        <dbReference type="ChEBI" id="CHEBI:15378"/>
        <dbReference type="ChEBI" id="CHEBI:29999"/>
        <dbReference type="ChEBI" id="CHEBI:30616"/>
        <dbReference type="ChEBI" id="CHEBI:83421"/>
        <dbReference type="ChEBI" id="CHEBI:456216"/>
        <dbReference type="EC" id="2.7.11.1"/>
    </reaction>
</comment>
<dbReference type="FunFam" id="3.30.200.20:FF:000042">
    <property type="entry name" value="Aurora kinase A"/>
    <property type="match status" value="1"/>
</dbReference>
<proteinExistence type="inferred from homology"/>
<keyword evidence="15" id="KW-0744">Spermatogenesis</keyword>
<dbReference type="SUPFAM" id="SSF56112">
    <property type="entry name" value="Protein kinase-like (PK-like)"/>
    <property type="match status" value="1"/>
</dbReference>
<keyword evidence="7" id="KW-0808">Transferase</keyword>
<evidence type="ECO:0000313" key="21">
    <source>
        <dbReference type="EMBL" id="KAK2823644.1"/>
    </source>
</evidence>
<feature type="binding site" evidence="18">
    <location>
        <position position="42"/>
    </location>
    <ligand>
        <name>ATP</name>
        <dbReference type="ChEBI" id="CHEBI:30616"/>
    </ligand>
</feature>
<reference evidence="21" key="1">
    <citation type="submission" date="2023-08" db="EMBL/GenBank/DDBJ databases">
        <title>Pelteobagrus vachellii genome.</title>
        <authorList>
            <person name="Liu H."/>
        </authorList>
    </citation>
    <scope>NUCLEOTIDE SEQUENCE</scope>
    <source>
        <strain evidence="21">PRFRI_2022a</strain>
        <tissue evidence="21">Muscle</tissue>
    </source>
</reference>
<evidence type="ECO:0000256" key="1">
    <source>
        <dbReference type="ARBA" id="ARBA00001946"/>
    </source>
</evidence>
<dbReference type="PROSITE" id="PS00108">
    <property type="entry name" value="PROTEIN_KINASE_ST"/>
    <property type="match status" value="1"/>
</dbReference>
<evidence type="ECO:0000256" key="9">
    <source>
        <dbReference type="ARBA" id="ARBA00022741"/>
    </source>
</evidence>
<dbReference type="GO" id="GO:0035556">
    <property type="term" value="P:intracellular signal transduction"/>
    <property type="evidence" value="ECO:0007669"/>
    <property type="project" value="TreeGrafter"/>
</dbReference>
<evidence type="ECO:0000256" key="5">
    <source>
        <dbReference type="ARBA" id="ARBA00022527"/>
    </source>
</evidence>
<dbReference type="SMART" id="SM00220">
    <property type="entry name" value="S_TKc"/>
    <property type="match status" value="1"/>
</dbReference>
<keyword evidence="12 18" id="KW-0067">ATP-binding</keyword>
<dbReference type="FunFam" id="1.10.510.10:FF:000658">
    <property type="entry name" value="Protein CBG12184"/>
    <property type="match status" value="1"/>
</dbReference>
<evidence type="ECO:0000256" key="4">
    <source>
        <dbReference type="ARBA" id="ARBA00022473"/>
    </source>
</evidence>
<dbReference type="PROSITE" id="PS50011">
    <property type="entry name" value="PROTEIN_KINASE_DOM"/>
    <property type="match status" value="1"/>
</dbReference>
<dbReference type="InterPro" id="IPR011009">
    <property type="entry name" value="Kinase-like_dom_sf"/>
</dbReference>
<evidence type="ECO:0000256" key="3">
    <source>
        <dbReference type="ARBA" id="ARBA00012513"/>
    </source>
</evidence>
<dbReference type="PROSITE" id="PS00107">
    <property type="entry name" value="PROTEIN_KINASE_ATP"/>
    <property type="match status" value="1"/>
</dbReference>
<dbReference type="GO" id="GO:0005524">
    <property type="term" value="F:ATP binding"/>
    <property type="evidence" value="ECO:0007669"/>
    <property type="project" value="UniProtKB-UniRule"/>
</dbReference>
<keyword evidence="22" id="KW-1185">Reference proteome</keyword>
<dbReference type="GO" id="GO:0005737">
    <property type="term" value="C:cytoplasm"/>
    <property type="evidence" value="ECO:0007669"/>
    <property type="project" value="TreeGrafter"/>
</dbReference>
<dbReference type="Proteomes" id="UP001187315">
    <property type="component" value="Unassembled WGS sequence"/>
</dbReference>
<dbReference type="InterPro" id="IPR000719">
    <property type="entry name" value="Prot_kinase_dom"/>
</dbReference>
<keyword evidence="6" id="KW-0597">Phosphoprotein</keyword>
<dbReference type="GO" id="GO:0000287">
    <property type="term" value="F:magnesium ion binding"/>
    <property type="evidence" value="ECO:0007669"/>
    <property type="project" value="UniProtKB-ARBA"/>
</dbReference>
<evidence type="ECO:0000256" key="8">
    <source>
        <dbReference type="ARBA" id="ARBA00022723"/>
    </source>
</evidence>
<evidence type="ECO:0000256" key="17">
    <source>
        <dbReference type="ARBA" id="ARBA00048679"/>
    </source>
</evidence>
<keyword evidence="8" id="KW-0479">Metal-binding</keyword>
<dbReference type="GO" id="GO:0030154">
    <property type="term" value="P:cell differentiation"/>
    <property type="evidence" value="ECO:0007669"/>
    <property type="project" value="UniProtKB-KW"/>
</dbReference>
<evidence type="ECO:0000313" key="22">
    <source>
        <dbReference type="Proteomes" id="UP001187315"/>
    </source>
</evidence>